<dbReference type="RefSeq" id="WP_344157418.1">
    <property type="nucleotide sequence ID" value="NZ_BAAABV010000015.1"/>
</dbReference>
<dbReference type="PANTHER" id="PTHR30466">
    <property type="entry name" value="FLAVIN REDUCTASE"/>
    <property type="match status" value="1"/>
</dbReference>
<evidence type="ECO:0000256" key="1">
    <source>
        <dbReference type="ARBA" id="ARBA00023002"/>
    </source>
</evidence>
<gene>
    <name evidence="3" type="ORF">GCM10010302_25720</name>
</gene>
<keyword evidence="4" id="KW-1185">Reference proteome</keyword>
<proteinExistence type="predicted"/>
<dbReference type="InterPro" id="IPR012349">
    <property type="entry name" value="Split_barrel_FMN-bd"/>
</dbReference>
<name>A0ABN0VBZ7_9ACTN</name>
<accession>A0ABN0VBZ7</accession>
<dbReference type="Gene3D" id="2.30.110.10">
    <property type="entry name" value="Electron Transport, Fmn-binding Protein, Chain A"/>
    <property type="match status" value="1"/>
</dbReference>
<feature type="domain" description="Flavin reductase like" evidence="2">
    <location>
        <begin position="11"/>
        <end position="159"/>
    </location>
</feature>
<dbReference type="PANTHER" id="PTHR30466:SF15">
    <property type="entry name" value="POSSIBLE OXIDOREDUCTASE"/>
    <property type="match status" value="1"/>
</dbReference>
<reference evidence="3 4" key="1">
    <citation type="journal article" date="2019" name="Int. J. Syst. Evol. Microbiol.">
        <title>The Global Catalogue of Microorganisms (GCM) 10K type strain sequencing project: providing services to taxonomists for standard genome sequencing and annotation.</title>
        <authorList>
            <consortium name="The Broad Institute Genomics Platform"/>
            <consortium name="The Broad Institute Genome Sequencing Center for Infectious Disease"/>
            <person name="Wu L."/>
            <person name="Ma J."/>
        </authorList>
    </citation>
    <scope>NUCLEOTIDE SEQUENCE [LARGE SCALE GENOMIC DNA]</scope>
    <source>
        <strain evidence="3 4">JCM 4505</strain>
    </source>
</reference>
<evidence type="ECO:0000313" key="4">
    <source>
        <dbReference type="Proteomes" id="UP001501867"/>
    </source>
</evidence>
<dbReference type="SUPFAM" id="SSF50475">
    <property type="entry name" value="FMN-binding split barrel"/>
    <property type="match status" value="1"/>
</dbReference>
<dbReference type="EMBL" id="BAAABV010000015">
    <property type="protein sequence ID" value="GAA0286304.1"/>
    <property type="molecule type" value="Genomic_DNA"/>
</dbReference>
<sequence length="164" mass="17207">MPEPDLGDFAVAQDGPLYVVTAAADGERSGCLVGFASQCSIDPPRFVVWLSVENHTYGVARRARHLTVHVLGRDQEALARLFGGRTGDRTDKFAGVGWRPGREGSPVLTGVAAWFTGRIEAVVAGGDHEGFLLAPVEAAAPSSGTASAPLRYGDVRDLEAGHPA</sequence>
<protein>
    <submittedName>
        <fullName evidence="3">Flavin reductase family protein</fullName>
    </submittedName>
</protein>
<evidence type="ECO:0000313" key="3">
    <source>
        <dbReference type="EMBL" id="GAA0286304.1"/>
    </source>
</evidence>
<dbReference type="InterPro" id="IPR002563">
    <property type="entry name" value="Flavin_Rdtase-like_dom"/>
</dbReference>
<dbReference type="Proteomes" id="UP001501867">
    <property type="component" value="Unassembled WGS sequence"/>
</dbReference>
<dbReference type="InterPro" id="IPR050268">
    <property type="entry name" value="NADH-dep_flavin_reductase"/>
</dbReference>
<dbReference type="SMART" id="SM00903">
    <property type="entry name" value="Flavin_Reduct"/>
    <property type="match status" value="1"/>
</dbReference>
<dbReference type="Pfam" id="PF01613">
    <property type="entry name" value="Flavin_Reduct"/>
    <property type="match status" value="1"/>
</dbReference>
<organism evidence="3 4">
    <name type="scientific">Streptomyces polychromogenes</name>
    <dbReference type="NCBI Taxonomy" id="67342"/>
    <lineage>
        <taxon>Bacteria</taxon>
        <taxon>Bacillati</taxon>
        <taxon>Actinomycetota</taxon>
        <taxon>Actinomycetes</taxon>
        <taxon>Kitasatosporales</taxon>
        <taxon>Streptomycetaceae</taxon>
        <taxon>Streptomyces</taxon>
    </lineage>
</organism>
<evidence type="ECO:0000259" key="2">
    <source>
        <dbReference type="SMART" id="SM00903"/>
    </source>
</evidence>
<comment type="caution">
    <text evidence="3">The sequence shown here is derived from an EMBL/GenBank/DDBJ whole genome shotgun (WGS) entry which is preliminary data.</text>
</comment>
<keyword evidence="1" id="KW-0560">Oxidoreductase</keyword>